<dbReference type="SUPFAM" id="SSF46689">
    <property type="entry name" value="Homeodomain-like"/>
    <property type="match status" value="1"/>
</dbReference>
<evidence type="ECO:0000313" key="6">
    <source>
        <dbReference type="Proteomes" id="UP000659223"/>
    </source>
</evidence>
<gene>
    <name evidence="5" type="ORF">GCM10010324_67080</name>
</gene>
<dbReference type="InterPro" id="IPR050109">
    <property type="entry name" value="HTH-type_TetR-like_transc_reg"/>
</dbReference>
<dbReference type="Proteomes" id="UP000659223">
    <property type="component" value="Unassembled WGS sequence"/>
</dbReference>
<dbReference type="Gene3D" id="1.10.10.60">
    <property type="entry name" value="Homeodomain-like"/>
    <property type="match status" value="1"/>
</dbReference>
<keyword evidence="1 2" id="KW-0238">DNA-binding</keyword>
<protein>
    <submittedName>
        <fullName evidence="5">TetR family transcriptional regulator</fullName>
    </submittedName>
</protein>
<dbReference type="InterPro" id="IPR041678">
    <property type="entry name" value="TetR_C_16"/>
</dbReference>
<dbReference type="InterPro" id="IPR036271">
    <property type="entry name" value="Tet_transcr_reg_TetR-rel_C_sf"/>
</dbReference>
<dbReference type="PANTHER" id="PTHR30055:SF235">
    <property type="entry name" value="TRANSCRIPTIONAL REGULATORY PROTEIN"/>
    <property type="match status" value="1"/>
</dbReference>
<evidence type="ECO:0000259" key="4">
    <source>
        <dbReference type="PROSITE" id="PS50977"/>
    </source>
</evidence>
<evidence type="ECO:0000256" key="1">
    <source>
        <dbReference type="ARBA" id="ARBA00023125"/>
    </source>
</evidence>
<feature type="domain" description="HTH tetR-type" evidence="4">
    <location>
        <begin position="45"/>
        <end position="105"/>
    </location>
</feature>
<dbReference type="PRINTS" id="PR00455">
    <property type="entry name" value="HTHTETR"/>
</dbReference>
<feature type="compositionally biased region" description="Gly residues" evidence="3">
    <location>
        <begin position="9"/>
        <end position="27"/>
    </location>
</feature>
<evidence type="ECO:0000256" key="3">
    <source>
        <dbReference type="SAM" id="MobiDB-lite"/>
    </source>
</evidence>
<organism evidence="5 6">
    <name type="scientific">Streptomyces hiroshimensis</name>
    <dbReference type="NCBI Taxonomy" id="66424"/>
    <lineage>
        <taxon>Bacteria</taxon>
        <taxon>Bacillati</taxon>
        <taxon>Actinomycetota</taxon>
        <taxon>Actinomycetes</taxon>
        <taxon>Kitasatosporales</taxon>
        <taxon>Streptomycetaceae</taxon>
        <taxon>Streptomyces</taxon>
    </lineage>
</organism>
<sequence>MNAAAAGAAGAGAEGGTGTGAGAGSGAGAPRRRGRPARTEAGSGPGARERILAAARAEFAERGYDKASIRAIARGADVDPALVHHYYGPKEQIFAAAIATDFAPALEAPDVVQAGGRDDLGERLTRFILGVWENPDTREQLLAIVRSAVANETAAAVFRDLVTTRLMARIAGELDIPDPKLRSELAAAHLVGVAMLRYVIKVEPLASADLEQVIAMVAPAVQRHLAGDA</sequence>
<dbReference type="Pfam" id="PF00440">
    <property type="entry name" value="TetR_N"/>
    <property type="match status" value="1"/>
</dbReference>
<dbReference type="InterPro" id="IPR009057">
    <property type="entry name" value="Homeodomain-like_sf"/>
</dbReference>
<comment type="caution">
    <text evidence="5">The sequence shown here is derived from an EMBL/GenBank/DDBJ whole genome shotgun (WGS) entry which is preliminary data.</text>
</comment>
<evidence type="ECO:0000256" key="2">
    <source>
        <dbReference type="PROSITE-ProRule" id="PRU00335"/>
    </source>
</evidence>
<dbReference type="PROSITE" id="PS50977">
    <property type="entry name" value="HTH_TETR_2"/>
    <property type="match status" value="1"/>
</dbReference>
<reference evidence="6" key="1">
    <citation type="journal article" date="2019" name="Int. J. Syst. Evol. Microbiol.">
        <title>The Global Catalogue of Microorganisms (GCM) 10K type strain sequencing project: providing services to taxonomists for standard genome sequencing and annotation.</title>
        <authorList>
            <consortium name="The Broad Institute Genomics Platform"/>
            <consortium name="The Broad Institute Genome Sequencing Center for Infectious Disease"/>
            <person name="Wu L."/>
            <person name="Ma J."/>
        </authorList>
    </citation>
    <scope>NUCLEOTIDE SEQUENCE [LARGE SCALE GENOMIC DNA]</scope>
    <source>
        <strain evidence="6">JCM 4586</strain>
    </source>
</reference>
<evidence type="ECO:0000313" key="5">
    <source>
        <dbReference type="EMBL" id="GGY10785.1"/>
    </source>
</evidence>
<dbReference type="EMBL" id="BMUT01000023">
    <property type="protein sequence ID" value="GGY10785.1"/>
    <property type="molecule type" value="Genomic_DNA"/>
</dbReference>
<dbReference type="SUPFAM" id="SSF48498">
    <property type="entry name" value="Tetracyclin repressor-like, C-terminal domain"/>
    <property type="match status" value="1"/>
</dbReference>
<dbReference type="Pfam" id="PF17920">
    <property type="entry name" value="TetR_C_16"/>
    <property type="match status" value="1"/>
</dbReference>
<accession>A0ABQ2ZE10</accession>
<feature type="region of interest" description="Disordered" evidence="3">
    <location>
        <begin position="1"/>
        <end position="48"/>
    </location>
</feature>
<dbReference type="RefSeq" id="WP_190025538.1">
    <property type="nucleotide sequence ID" value="NZ_BMUT01000023.1"/>
</dbReference>
<dbReference type="InterPro" id="IPR001647">
    <property type="entry name" value="HTH_TetR"/>
</dbReference>
<dbReference type="PANTHER" id="PTHR30055">
    <property type="entry name" value="HTH-TYPE TRANSCRIPTIONAL REGULATOR RUTR"/>
    <property type="match status" value="1"/>
</dbReference>
<dbReference type="Gene3D" id="1.10.357.10">
    <property type="entry name" value="Tetracycline Repressor, domain 2"/>
    <property type="match status" value="1"/>
</dbReference>
<name>A0ABQ2ZE10_9ACTN</name>
<proteinExistence type="predicted"/>
<keyword evidence="6" id="KW-1185">Reference proteome</keyword>
<feature type="DNA-binding region" description="H-T-H motif" evidence="2">
    <location>
        <begin position="68"/>
        <end position="87"/>
    </location>
</feature>